<dbReference type="Proteomes" id="UP000198940">
    <property type="component" value="Unassembled WGS sequence"/>
</dbReference>
<dbReference type="Gene3D" id="3.30.110.120">
    <property type="match status" value="1"/>
</dbReference>
<dbReference type="PROSITE" id="PS51160">
    <property type="entry name" value="ACYLPHOSPHATASE_3"/>
    <property type="match status" value="1"/>
</dbReference>
<evidence type="ECO:0000259" key="11">
    <source>
        <dbReference type="PROSITE" id="PS51163"/>
    </source>
</evidence>
<dbReference type="GO" id="GO:0051604">
    <property type="term" value="P:protein maturation"/>
    <property type="evidence" value="ECO:0007669"/>
    <property type="project" value="TreeGrafter"/>
</dbReference>
<dbReference type="PANTHER" id="PTHR42959">
    <property type="entry name" value="CARBAMOYLTRANSFERASE"/>
    <property type="match status" value="1"/>
</dbReference>
<comment type="catalytic activity">
    <reaction evidence="9">
        <text>an acyl phosphate + H2O = a carboxylate + phosphate + H(+)</text>
        <dbReference type="Rhea" id="RHEA:14965"/>
        <dbReference type="ChEBI" id="CHEBI:15377"/>
        <dbReference type="ChEBI" id="CHEBI:15378"/>
        <dbReference type="ChEBI" id="CHEBI:29067"/>
        <dbReference type="ChEBI" id="CHEBI:43474"/>
        <dbReference type="ChEBI" id="CHEBI:59918"/>
        <dbReference type="EC" id="3.6.1.7"/>
    </reaction>
</comment>
<evidence type="ECO:0000256" key="3">
    <source>
        <dbReference type="ARBA" id="ARBA00022598"/>
    </source>
</evidence>
<dbReference type="AlphaFoldDB" id="A0A1M6T4B9"/>
<reference evidence="13 14" key="1">
    <citation type="submission" date="2016-11" db="EMBL/GenBank/DDBJ databases">
        <authorList>
            <person name="Varghese N."/>
            <person name="Submissions S."/>
        </authorList>
    </citation>
    <scope>NUCLEOTIDE SEQUENCE [LARGE SCALE GENOMIC DNA]</scope>
    <source>
        <strain evidence="13 14">CGMCC 1.12174</strain>
        <strain evidence="12 15">DSM 26351</strain>
    </source>
</reference>
<evidence type="ECO:0000313" key="14">
    <source>
        <dbReference type="Proteomes" id="UP000184031"/>
    </source>
</evidence>
<feature type="domain" description="Acylphosphatase-like" evidence="10">
    <location>
        <begin position="4"/>
        <end position="90"/>
    </location>
</feature>
<comment type="caution">
    <text evidence="13">The sequence shown here is derived from an EMBL/GenBank/DDBJ whole genome shotgun (WGS) entry which is preliminary data.</text>
</comment>
<keyword evidence="5" id="KW-0863">Zinc-finger</keyword>
<dbReference type="GO" id="GO:0003725">
    <property type="term" value="F:double-stranded RNA binding"/>
    <property type="evidence" value="ECO:0007669"/>
    <property type="project" value="InterPro"/>
</dbReference>
<dbReference type="RefSeq" id="WP_036382150.1">
    <property type="nucleotide sequence ID" value="NZ_FOKU01000003.1"/>
</dbReference>
<dbReference type="Proteomes" id="UP000184031">
    <property type="component" value="Unassembled WGS sequence"/>
</dbReference>
<dbReference type="Gene3D" id="3.30.420.360">
    <property type="match status" value="1"/>
</dbReference>
<dbReference type="InterPro" id="IPR004421">
    <property type="entry name" value="Carbamoyltransferase_HypF"/>
</dbReference>
<dbReference type="EMBL" id="FOKU01000003">
    <property type="protein sequence ID" value="SFB85425.1"/>
    <property type="molecule type" value="Genomic_DNA"/>
</dbReference>
<dbReference type="InterPro" id="IPR041440">
    <property type="entry name" value="HypF_C"/>
</dbReference>
<dbReference type="PROSITE" id="PS51163">
    <property type="entry name" value="YRDC"/>
    <property type="match status" value="1"/>
</dbReference>
<keyword evidence="3" id="KW-0436">Ligase</keyword>
<feature type="active site" evidence="9">
    <location>
        <position position="19"/>
    </location>
</feature>
<comment type="pathway">
    <text evidence="1">Protein modification; [NiFe] hydrogenase maturation.</text>
</comment>
<dbReference type="GO" id="GO:0016743">
    <property type="term" value="F:carboxyl- or carbamoyltransferase activity"/>
    <property type="evidence" value="ECO:0007669"/>
    <property type="project" value="UniProtKB-UniRule"/>
</dbReference>
<dbReference type="PIRSF" id="PIRSF006256">
    <property type="entry name" value="CMPcnvr_hdrg_mat"/>
    <property type="match status" value="1"/>
</dbReference>
<feature type="active site" evidence="9">
    <location>
        <position position="37"/>
    </location>
</feature>
<dbReference type="InterPro" id="IPR055128">
    <property type="entry name" value="HypF_C_2"/>
</dbReference>
<dbReference type="InterPro" id="IPR001792">
    <property type="entry name" value="Acylphosphatase-like_dom"/>
</dbReference>
<gene>
    <name evidence="12" type="ORF">SAMN04487891_10358</name>
    <name evidence="13" type="ORF">SAMN05216293_1218</name>
</gene>
<evidence type="ECO:0000256" key="8">
    <source>
        <dbReference type="PIRNR" id="PIRNR006256"/>
    </source>
</evidence>
<feature type="domain" description="YrdC-like" evidence="11">
    <location>
        <begin position="202"/>
        <end position="389"/>
    </location>
</feature>
<keyword evidence="9" id="KW-0378">Hydrolase</keyword>
<proteinExistence type="inferred from homology"/>
<dbReference type="InterPro" id="IPR017968">
    <property type="entry name" value="Acylphosphatase_CS"/>
</dbReference>
<dbReference type="GO" id="GO:0016874">
    <property type="term" value="F:ligase activity"/>
    <property type="evidence" value="ECO:0007669"/>
    <property type="project" value="UniProtKB-UniRule"/>
</dbReference>
<dbReference type="UniPathway" id="UPA00335"/>
<dbReference type="GO" id="GO:0008270">
    <property type="term" value="F:zinc ion binding"/>
    <property type="evidence" value="ECO:0007669"/>
    <property type="project" value="UniProtKB-KW"/>
</dbReference>
<keyword evidence="4" id="KW-0479">Metal-binding</keyword>
<organism evidence="13 14">
    <name type="scientific">Flagellimonas taeanensis</name>
    <dbReference type="NCBI Taxonomy" id="1005926"/>
    <lineage>
        <taxon>Bacteria</taxon>
        <taxon>Pseudomonadati</taxon>
        <taxon>Bacteroidota</taxon>
        <taxon>Flavobacteriia</taxon>
        <taxon>Flavobacteriales</taxon>
        <taxon>Flavobacteriaceae</taxon>
        <taxon>Flagellimonas</taxon>
    </lineage>
</organism>
<dbReference type="STRING" id="1055723.SAMN05216293_1218"/>
<evidence type="ECO:0000313" key="12">
    <source>
        <dbReference type="EMBL" id="SFB85425.1"/>
    </source>
</evidence>
<dbReference type="EMBL" id="FRAT01000003">
    <property type="protein sequence ID" value="SHK51835.1"/>
    <property type="molecule type" value="Genomic_DNA"/>
</dbReference>
<sequence length="753" mass="84718">MQKTFEITISGQVQGVGFRPFVYSLSKQFQLRGSVCNNQDGVLIHINASEEKATNFLVQLLENAPSISIIQSHKISEIPFQEFDGFKIIPSEAKHQTNIPLTPDFSICESCKAEIRDKSNRRYGYAFTTCTNCGPRFAATTKFPFERSNTTVSAFKMCATCQSEYINPDDRRFHSQTNGCADCGIQLKLQDYDGRQFDGDHKELVKKTSDFIRKGSILALKNTNGYLLCCDANNKSAIERLREKKQRPAKPFALLYPSLERIKKDFNLSATEENALTSSVAPIVILNPKKSIPDLEQDGIAPGLNQFGVMLPSSALLTVLMDELGTPIIATSGNVHGSPIISKESEAIQKLSGVADYFLHHDLEVTFPQDDSVFRFTDEHQITLRRSRGLAPNFLNMTPSGNEKILAMGAHLKSTFTFVPNSHTYMSPYLGNLDSYDVSERFQNSIGQFEKLFQTQPEVILIDAHPQYQSSILGRELAEKWNAEYISIQHHKAHFASVLGEHDLFDSKEKILGLVWDGTGFGEDNMIWGGESFTYQNHEMERLIHFEYYDWLAADKMAKEPRLSFLSILPNAEKEIARKKFSETEWKVYLKMLENNPLKTSSVGRLFDAVASLLGIIDVTSYEGEAAMLLENQARMYVGNDEVDFLAGVVFENIPTKTIIQNIHQAMVDGFSIPRIANSFIHTLARVIFNIAKQHNFSCIACSGGVFQNAVLIEKLIKLAENSGIKLKFNRILSSNDENISFGQLSYYQHIKK</sequence>
<dbReference type="Pfam" id="PF07503">
    <property type="entry name" value="zf-HYPF"/>
    <property type="match status" value="2"/>
</dbReference>
<dbReference type="Pfam" id="PF00708">
    <property type="entry name" value="Acylphosphatase"/>
    <property type="match status" value="1"/>
</dbReference>
<dbReference type="PROSITE" id="PS00150">
    <property type="entry name" value="ACYLPHOSPHATASE_1"/>
    <property type="match status" value="1"/>
</dbReference>
<dbReference type="Gene3D" id="3.30.420.40">
    <property type="match status" value="1"/>
</dbReference>
<evidence type="ECO:0000313" key="13">
    <source>
        <dbReference type="EMBL" id="SHK51835.1"/>
    </source>
</evidence>
<evidence type="ECO:0000256" key="4">
    <source>
        <dbReference type="ARBA" id="ARBA00022723"/>
    </source>
</evidence>
<evidence type="ECO:0000256" key="6">
    <source>
        <dbReference type="ARBA" id="ARBA00022833"/>
    </source>
</evidence>
<name>A0A1M6T4B9_9FLAO</name>
<evidence type="ECO:0000256" key="2">
    <source>
        <dbReference type="ARBA" id="ARBA00008097"/>
    </source>
</evidence>
<dbReference type="OrthoDB" id="9808093at2"/>
<evidence type="ECO:0000256" key="9">
    <source>
        <dbReference type="PROSITE-ProRule" id="PRU00520"/>
    </source>
</evidence>
<comment type="similarity">
    <text evidence="2 8">Belongs to the carbamoyltransferase HypF family.</text>
</comment>
<dbReference type="SUPFAM" id="SSF55821">
    <property type="entry name" value="YrdC/RibB"/>
    <property type="match status" value="1"/>
</dbReference>
<evidence type="ECO:0000313" key="15">
    <source>
        <dbReference type="Proteomes" id="UP000198940"/>
    </source>
</evidence>
<dbReference type="InterPro" id="IPR051060">
    <property type="entry name" value="Carbamoyltrans_HypF-like"/>
</dbReference>
<dbReference type="PANTHER" id="PTHR42959:SF1">
    <property type="entry name" value="CARBAMOYLTRANSFERASE HYPF"/>
    <property type="match status" value="1"/>
</dbReference>
<dbReference type="InterPro" id="IPR017945">
    <property type="entry name" value="DHBP_synth_RibB-like_a/b_dom"/>
</dbReference>
<evidence type="ECO:0000256" key="5">
    <source>
        <dbReference type="ARBA" id="ARBA00022771"/>
    </source>
</evidence>
<dbReference type="Pfam" id="PF17788">
    <property type="entry name" value="HypF_C"/>
    <property type="match status" value="1"/>
</dbReference>
<comment type="catalytic activity">
    <reaction evidence="7">
        <text>C-terminal L-cysteinyl-[HypE protein] + carbamoyl phosphate + ATP + H2O = C-terminal S-carboxamide-L-cysteinyl-[HypE protein] + AMP + phosphate + diphosphate + H(+)</text>
        <dbReference type="Rhea" id="RHEA:55636"/>
        <dbReference type="Rhea" id="RHEA-COMP:14247"/>
        <dbReference type="Rhea" id="RHEA-COMP:14392"/>
        <dbReference type="ChEBI" id="CHEBI:15377"/>
        <dbReference type="ChEBI" id="CHEBI:15378"/>
        <dbReference type="ChEBI" id="CHEBI:30616"/>
        <dbReference type="ChEBI" id="CHEBI:33019"/>
        <dbReference type="ChEBI" id="CHEBI:43474"/>
        <dbReference type="ChEBI" id="CHEBI:58228"/>
        <dbReference type="ChEBI" id="CHEBI:76913"/>
        <dbReference type="ChEBI" id="CHEBI:139126"/>
        <dbReference type="ChEBI" id="CHEBI:456215"/>
    </reaction>
</comment>
<evidence type="ECO:0000259" key="10">
    <source>
        <dbReference type="PROSITE" id="PS51160"/>
    </source>
</evidence>
<accession>A0A1M6T4B9</accession>
<dbReference type="GO" id="GO:0003998">
    <property type="term" value="F:acylphosphatase activity"/>
    <property type="evidence" value="ECO:0007669"/>
    <property type="project" value="UniProtKB-EC"/>
</dbReference>
<dbReference type="NCBIfam" id="TIGR00143">
    <property type="entry name" value="hypF"/>
    <property type="match status" value="1"/>
</dbReference>
<keyword evidence="6" id="KW-0862">Zinc</keyword>
<dbReference type="Gene3D" id="3.90.870.50">
    <property type="match status" value="1"/>
</dbReference>
<dbReference type="Pfam" id="PF22521">
    <property type="entry name" value="HypF_C_2"/>
    <property type="match status" value="1"/>
</dbReference>
<dbReference type="Pfam" id="PF01300">
    <property type="entry name" value="Sua5_yciO_yrdC"/>
    <property type="match status" value="1"/>
</dbReference>
<evidence type="ECO:0000256" key="1">
    <source>
        <dbReference type="ARBA" id="ARBA00004711"/>
    </source>
</evidence>
<evidence type="ECO:0000256" key="7">
    <source>
        <dbReference type="ARBA" id="ARBA00048220"/>
    </source>
</evidence>
<keyword evidence="15" id="KW-1185">Reference proteome</keyword>
<dbReference type="InterPro" id="IPR006070">
    <property type="entry name" value="Sua5-like_dom"/>
</dbReference>
<protein>
    <recommendedName>
        <fullName evidence="8">Carbamoyltransferase</fullName>
        <ecNumber evidence="8">6.2.-.-</ecNumber>
    </recommendedName>
</protein>
<dbReference type="InterPro" id="IPR036046">
    <property type="entry name" value="Acylphosphatase-like_dom_sf"/>
</dbReference>
<dbReference type="EC" id="6.2.-.-" evidence="8"/>
<dbReference type="InterPro" id="IPR011125">
    <property type="entry name" value="Znf_HypF"/>
</dbReference>
<dbReference type="SUPFAM" id="SSF54975">
    <property type="entry name" value="Acylphosphatase/BLUF domain-like"/>
    <property type="match status" value="1"/>
</dbReference>